<dbReference type="AlphaFoldDB" id="A0A1I4R7Q2"/>
<dbReference type="EMBL" id="FOUU01000001">
    <property type="protein sequence ID" value="SFM48332.1"/>
    <property type="molecule type" value="Genomic_DNA"/>
</dbReference>
<evidence type="ECO:0000256" key="1">
    <source>
        <dbReference type="SAM" id="MobiDB-lite"/>
    </source>
</evidence>
<accession>A0A1I4R7Q2</accession>
<protein>
    <submittedName>
        <fullName evidence="2">Uncharacterized protein</fullName>
    </submittedName>
</protein>
<dbReference type="Proteomes" id="UP000199611">
    <property type="component" value="Unassembled WGS sequence"/>
</dbReference>
<proteinExistence type="predicted"/>
<feature type="region of interest" description="Disordered" evidence="1">
    <location>
        <begin position="1"/>
        <end position="23"/>
    </location>
</feature>
<name>A0A1I4R7Q2_9BACT</name>
<evidence type="ECO:0000313" key="3">
    <source>
        <dbReference type="Proteomes" id="UP000199611"/>
    </source>
</evidence>
<gene>
    <name evidence="2" type="ORF">SAMN05660836_00456</name>
</gene>
<dbReference type="STRING" id="39841.SAMN05660836_00456"/>
<keyword evidence="3" id="KW-1185">Reference proteome</keyword>
<organism evidence="2 3">
    <name type="scientific">Thermodesulforhabdus norvegica</name>
    <dbReference type="NCBI Taxonomy" id="39841"/>
    <lineage>
        <taxon>Bacteria</taxon>
        <taxon>Pseudomonadati</taxon>
        <taxon>Thermodesulfobacteriota</taxon>
        <taxon>Syntrophobacteria</taxon>
        <taxon>Syntrophobacterales</taxon>
        <taxon>Thermodesulforhabdaceae</taxon>
        <taxon>Thermodesulforhabdus</taxon>
    </lineage>
</organism>
<sequence length="103" mass="11026">MLTGSTATLGRLTASHREGHAAPGHDLSRIVSVSVFPEAVSLHGSGECLWGYYDPGTPCGLISPFTEGVSDRTINALPRYLQNFKSGLLPSLTEGVSDRREVR</sequence>
<evidence type="ECO:0000313" key="2">
    <source>
        <dbReference type="EMBL" id="SFM48332.1"/>
    </source>
</evidence>
<reference evidence="2 3" key="1">
    <citation type="submission" date="2016-10" db="EMBL/GenBank/DDBJ databases">
        <authorList>
            <person name="de Groot N.N."/>
        </authorList>
    </citation>
    <scope>NUCLEOTIDE SEQUENCE [LARGE SCALE GENOMIC DNA]</scope>
    <source>
        <strain evidence="2 3">DSM 9990</strain>
    </source>
</reference>